<dbReference type="HOGENOM" id="CLU_085809_0_0_1"/>
<dbReference type="GeneID" id="19405231"/>
<accession>R0JYF7</accession>
<reference evidence="1 2" key="1">
    <citation type="journal article" date="2012" name="PLoS Pathog.">
        <title>Diverse lifestyles and strategies of plant pathogenesis encoded in the genomes of eighteen Dothideomycetes fungi.</title>
        <authorList>
            <person name="Ohm R.A."/>
            <person name="Feau N."/>
            <person name="Henrissat B."/>
            <person name="Schoch C.L."/>
            <person name="Horwitz B.A."/>
            <person name="Barry K.W."/>
            <person name="Condon B.J."/>
            <person name="Copeland A.C."/>
            <person name="Dhillon B."/>
            <person name="Glaser F."/>
            <person name="Hesse C.N."/>
            <person name="Kosti I."/>
            <person name="LaButti K."/>
            <person name="Lindquist E.A."/>
            <person name="Lucas S."/>
            <person name="Salamov A.A."/>
            <person name="Bradshaw R.E."/>
            <person name="Ciuffetti L."/>
            <person name="Hamelin R.C."/>
            <person name="Kema G.H.J."/>
            <person name="Lawrence C."/>
            <person name="Scott J.A."/>
            <person name="Spatafora J.W."/>
            <person name="Turgeon B.G."/>
            <person name="de Wit P.J.G.M."/>
            <person name="Zhong S."/>
            <person name="Goodwin S.B."/>
            <person name="Grigoriev I.V."/>
        </authorList>
    </citation>
    <scope>NUCLEOTIDE SEQUENCE [LARGE SCALE GENOMIC DNA]</scope>
    <source>
        <strain evidence="2">28A</strain>
    </source>
</reference>
<dbReference type="OrthoDB" id="3795156at2759"/>
<gene>
    <name evidence="1" type="ORF">SETTUDRAFT_57868</name>
</gene>
<organism evidence="1 2">
    <name type="scientific">Exserohilum turcicum (strain 28A)</name>
    <name type="common">Northern leaf blight fungus</name>
    <name type="synonym">Setosphaeria turcica</name>
    <dbReference type="NCBI Taxonomy" id="671987"/>
    <lineage>
        <taxon>Eukaryota</taxon>
        <taxon>Fungi</taxon>
        <taxon>Dikarya</taxon>
        <taxon>Ascomycota</taxon>
        <taxon>Pezizomycotina</taxon>
        <taxon>Dothideomycetes</taxon>
        <taxon>Pleosporomycetidae</taxon>
        <taxon>Pleosporales</taxon>
        <taxon>Pleosporineae</taxon>
        <taxon>Pleosporaceae</taxon>
        <taxon>Exserohilum</taxon>
    </lineage>
</organism>
<dbReference type="RefSeq" id="XP_008029521.1">
    <property type="nucleotide sequence ID" value="XM_008031330.1"/>
</dbReference>
<feature type="non-terminal residue" evidence="1">
    <location>
        <position position="206"/>
    </location>
</feature>
<dbReference type="Proteomes" id="UP000016935">
    <property type="component" value="Unassembled WGS sequence"/>
</dbReference>
<sequence length="206" mass="23492">TPPKSPPKPSNPRGMRLTLQIPKSKVSKEEQRTLKVRKAAAERWAPKLQNPFPNHREIKEAYPCKLLRHYTGEAPAEVIRPQINKSARVDNLLKQFPVLSTSSAGFPNNIQDMAEPEYQNLAQDIAEEDDLQKRWLHYNMSVTHSEAAQKLAWQAFSTSERGRVGRGREAMVISGLDLEDLHLEKQRLPNFLPDWCKAKTGRYAEG</sequence>
<protein>
    <submittedName>
        <fullName evidence="1">Uncharacterized protein</fullName>
    </submittedName>
</protein>
<feature type="non-terminal residue" evidence="1">
    <location>
        <position position="1"/>
    </location>
</feature>
<dbReference type="EMBL" id="KB908844">
    <property type="protein sequence ID" value="EOA82509.1"/>
    <property type="molecule type" value="Genomic_DNA"/>
</dbReference>
<dbReference type="AlphaFoldDB" id="R0JYF7"/>
<reference evidence="1 2" key="2">
    <citation type="journal article" date="2013" name="PLoS Genet.">
        <title>Comparative genome structure, secondary metabolite, and effector coding capacity across Cochliobolus pathogens.</title>
        <authorList>
            <person name="Condon B.J."/>
            <person name="Leng Y."/>
            <person name="Wu D."/>
            <person name="Bushley K.E."/>
            <person name="Ohm R.A."/>
            <person name="Otillar R."/>
            <person name="Martin J."/>
            <person name="Schackwitz W."/>
            <person name="Grimwood J."/>
            <person name="MohdZainudin N."/>
            <person name="Xue C."/>
            <person name="Wang R."/>
            <person name="Manning V.A."/>
            <person name="Dhillon B."/>
            <person name="Tu Z.J."/>
            <person name="Steffenson B.J."/>
            <person name="Salamov A."/>
            <person name="Sun H."/>
            <person name="Lowry S."/>
            <person name="LaButti K."/>
            <person name="Han J."/>
            <person name="Copeland A."/>
            <person name="Lindquist E."/>
            <person name="Barry K."/>
            <person name="Schmutz J."/>
            <person name="Baker S.E."/>
            <person name="Ciuffetti L.M."/>
            <person name="Grigoriev I.V."/>
            <person name="Zhong S."/>
            <person name="Turgeon B.G."/>
        </authorList>
    </citation>
    <scope>NUCLEOTIDE SEQUENCE [LARGE SCALE GENOMIC DNA]</scope>
    <source>
        <strain evidence="2">28A</strain>
    </source>
</reference>
<proteinExistence type="predicted"/>
<evidence type="ECO:0000313" key="1">
    <source>
        <dbReference type="EMBL" id="EOA82509.1"/>
    </source>
</evidence>
<evidence type="ECO:0000313" key="2">
    <source>
        <dbReference type="Proteomes" id="UP000016935"/>
    </source>
</evidence>
<keyword evidence="2" id="KW-1185">Reference proteome</keyword>
<name>R0JYF7_EXST2</name>